<evidence type="ECO:0000313" key="2">
    <source>
        <dbReference type="EMBL" id="SFJ99804.1"/>
    </source>
</evidence>
<dbReference type="EMBL" id="FOQU01000015">
    <property type="protein sequence ID" value="SFJ99804.1"/>
    <property type="molecule type" value="Genomic_DNA"/>
</dbReference>
<dbReference type="Gene3D" id="3.10.450.50">
    <property type="match status" value="1"/>
</dbReference>
<keyword evidence="3" id="KW-1185">Reference proteome</keyword>
<dbReference type="Pfam" id="PF13577">
    <property type="entry name" value="SnoaL_4"/>
    <property type="match status" value="1"/>
</dbReference>
<feature type="domain" description="SnoaL-like" evidence="1">
    <location>
        <begin position="4"/>
        <end position="133"/>
    </location>
</feature>
<dbReference type="InterPro" id="IPR037401">
    <property type="entry name" value="SnoaL-like"/>
</dbReference>
<reference evidence="2 3" key="1">
    <citation type="submission" date="2016-10" db="EMBL/GenBank/DDBJ databases">
        <authorList>
            <person name="de Groot N.N."/>
        </authorList>
    </citation>
    <scope>NUCLEOTIDE SEQUENCE [LARGE SCALE GENOMIC DNA]</scope>
    <source>
        <strain evidence="2 3">LMG 23650</strain>
    </source>
</reference>
<accession>A0A1I3VWQ0</accession>
<dbReference type="SUPFAM" id="SSF54427">
    <property type="entry name" value="NTF2-like"/>
    <property type="match status" value="1"/>
</dbReference>
<dbReference type="Proteomes" id="UP000199548">
    <property type="component" value="Unassembled WGS sequence"/>
</dbReference>
<protein>
    <submittedName>
        <fullName evidence="2">SnoaL-like domain-containing protein</fullName>
    </submittedName>
</protein>
<dbReference type="InterPro" id="IPR032710">
    <property type="entry name" value="NTF2-like_dom_sf"/>
</dbReference>
<evidence type="ECO:0000313" key="3">
    <source>
        <dbReference type="Proteomes" id="UP000199548"/>
    </source>
</evidence>
<dbReference type="STRING" id="420953.SAMN05192543_11527"/>
<dbReference type="AlphaFoldDB" id="A0A1I3VWQ0"/>
<evidence type="ECO:0000259" key="1">
    <source>
        <dbReference type="Pfam" id="PF13577"/>
    </source>
</evidence>
<organism evidence="2 3">
    <name type="scientific">Paraburkholderia megapolitana</name>
    <dbReference type="NCBI Taxonomy" id="420953"/>
    <lineage>
        <taxon>Bacteria</taxon>
        <taxon>Pseudomonadati</taxon>
        <taxon>Pseudomonadota</taxon>
        <taxon>Betaproteobacteria</taxon>
        <taxon>Burkholderiales</taxon>
        <taxon>Burkholderiaceae</taxon>
        <taxon>Paraburkholderia</taxon>
    </lineage>
</organism>
<dbReference type="RefSeq" id="WP_091020282.1">
    <property type="nucleotide sequence ID" value="NZ_FOQU01000015.1"/>
</dbReference>
<sequence>MNSRLEAEQHCRDLMVRYCLSLDAGNPDACAELFAKDGGLEILGARLSGREAISRYFKERPPARSVHLATNLHAVADLQSGTAQGGCNFVLYRQEGVASDHTAPVPMPLPLTVGMYYDRFIFGESGWRIAYRRLHVIFSSRTGA</sequence>
<gene>
    <name evidence="2" type="ORF">SAMN05192543_11527</name>
</gene>
<dbReference type="CDD" id="cd00531">
    <property type="entry name" value="NTF2_like"/>
    <property type="match status" value="1"/>
</dbReference>
<name>A0A1I3VWQ0_9BURK</name>
<proteinExistence type="predicted"/>